<evidence type="ECO:0000259" key="4">
    <source>
        <dbReference type="PROSITE" id="PS50995"/>
    </source>
</evidence>
<dbReference type="SUPFAM" id="SSF46785">
    <property type="entry name" value="Winged helix' DNA-binding domain"/>
    <property type="match status" value="1"/>
</dbReference>
<dbReference type="SMART" id="SM00347">
    <property type="entry name" value="HTH_MARR"/>
    <property type="match status" value="1"/>
</dbReference>
<dbReference type="EMBL" id="LDOT01000001">
    <property type="protein sequence ID" value="KLV09554.1"/>
    <property type="molecule type" value="Genomic_DNA"/>
</dbReference>
<name>A0A0J1HCY3_9GAMM</name>
<feature type="domain" description="HTH marR-type" evidence="4">
    <location>
        <begin position="1"/>
        <end position="142"/>
    </location>
</feature>
<dbReference type="PANTHER" id="PTHR42756">
    <property type="entry name" value="TRANSCRIPTIONAL REGULATOR, MARR"/>
    <property type="match status" value="1"/>
</dbReference>
<dbReference type="Proteomes" id="UP000036097">
    <property type="component" value="Unassembled WGS sequence"/>
</dbReference>
<accession>A0A0J1HCY3</accession>
<dbReference type="OrthoDB" id="5876296at2"/>
<comment type="caution">
    <text evidence="5">The sequence shown here is derived from an EMBL/GenBank/DDBJ whole genome shotgun (WGS) entry which is preliminary data.</text>
</comment>
<dbReference type="Gene3D" id="1.10.10.10">
    <property type="entry name" value="Winged helix-like DNA-binding domain superfamily/Winged helix DNA-binding domain"/>
    <property type="match status" value="1"/>
</dbReference>
<evidence type="ECO:0000256" key="1">
    <source>
        <dbReference type="ARBA" id="ARBA00023015"/>
    </source>
</evidence>
<dbReference type="PATRIC" id="fig|1195763.3.peg.47"/>
<keyword evidence="2" id="KW-0238">DNA-binding</keyword>
<dbReference type="GO" id="GO:0003677">
    <property type="term" value="F:DNA binding"/>
    <property type="evidence" value="ECO:0007669"/>
    <property type="project" value="UniProtKB-KW"/>
</dbReference>
<organism evidence="5 6">
    <name type="scientific">Photobacterium aquae</name>
    <dbReference type="NCBI Taxonomy" id="1195763"/>
    <lineage>
        <taxon>Bacteria</taxon>
        <taxon>Pseudomonadati</taxon>
        <taxon>Pseudomonadota</taxon>
        <taxon>Gammaproteobacteria</taxon>
        <taxon>Vibrionales</taxon>
        <taxon>Vibrionaceae</taxon>
        <taxon>Photobacterium</taxon>
    </lineage>
</organism>
<dbReference type="InterPro" id="IPR000835">
    <property type="entry name" value="HTH_MarR-typ"/>
</dbReference>
<gene>
    <name evidence="5" type="ORF">ABT56_00215</name>
</gene>
<dbReference type="InterPro" id="IPR036388">
    <property type="entry name" value="WH-like_DNA-bd_sf"/>
</dbReference>
<keyword evidence="1" id="KW-0805">Transcription regulation</keyword>
<dbReference type="PANTHER" id="PTHR42756:SF1">
    <property type="entry name" value="TRANSCRIPTIONAL REPRESSOR OF EMRAB OPERON"/>
    <property type="match status" value="1"/>
</dbReference>
<evidence type="ECO:0000256" key="3">
    <source>
        <dbReference type="ARBA" id="ARBA00023163"/>
    </source>
</evidence>
<proteinExistence type="predicted"/>
<dbReference type="GO" id="GO:0003700">
    <property type="term" value="F:DNA-binding transcription factor activity"/>
    <property type="evidence" value="ECO:0007669"/>
    <property type="project" value="InterPro"/>
</dbReference>
<dbReference type="AlphaFoldDB" id="A0A0J1HCY3"/>
<dbReference type="PROSITE" id="PS50995">
    <property type="entry name" value="HTH_MARR_2"/>
    <property type="match status" value="1"/>
</dbReference>
<dbReference type="STRING" id="1195763.ABT56_00215"/>
<protein>
    <recommendedName>
        <fullName evidence="4">HTH marR-type domain-containing protein</fullName>
    </recommendedName>
</protein>
<keyword evidence="3" id="KW-0804">Transcription</keyword>
<dbReference type="InterPro" id="IPR036390">
    <property type="entry name" value="WH_DNA-bd_sf"/>
</dbReference>
<dbReference type="Pfam" id="PF01047">
    <property type="entry name" value="MarR"/>
    <property type="match status" value="1"/>
</dbReference>
<reference evidence="5 6" key="1">
    <citation type="submission" date="2015-05" db="EMBL/GenBank/DDBJ databases">
        <title>Photobacterium galathea sp. nov.</title>
        <authorList>
            <person name="Machado H."/>
            <person name="Gram L."/>
        </authorList>
    </citation>
    <scope>NUCLEOTIDE SEQUENCE [LARGE SCALE GENOMIC DNA]</scope>
    <source>
        <strain evidence="5 6">CGMCC 1.12159</strain>
    </source>
</reference>
<evidence type="ECO:0000313" key="5">
    <source>
        <dbReference type="EMBL" id="KLV09554.1"/>
    </source>
</evidence>
<evidence type="ECO:0000313" key="6">
    <source>
        <dbReference type="Proteomes" id="UP000036097"/>
    </source>
</evidence>
<dbReference type="RefSeq" id="WP_047876842.1">
    <property type="nucleotide sequence ID" value="NZ_LDOT01000001.1"/>
</dbReference>
<evidence type="ECO:0000256" key="2">
    <source>
        <dbReference type="ARBA" id="ARBA00023125"/>
    </source>
</evidence>
<sequence length="151" mass="17314">MSSKLPPYKTAAGASWIATRLIQNNMAHRIAEKNDKINIEQLLMLMELNYEDGLRPSVLAERMMRSKGTISSLIKHAQRNEFIASSSDPNHKNAKRLYLTVYGKKVHDELTPIIDEELEAAMDGVPAELREEIVKVMFNVIRRNHPSFFDY</sequence>
<keyword evidence="6" id="KW-1185">Reference proteome</keyword>